<dbReference type="Proteomes" id="UP001174909">
    <property type="component" value="Unassembled WGS sequence"/>
</dbReference>
<feature type="compositionally biased region" description="Pro residues" evidence="1">
    <location>
        <begin position="430"/>
        <end position="472"/>
    </location>
</feature>
<feature type="region of interest" description="Disordered" evidence="1">
    <location>
        <begin position="819"/>
        <end position="895"/>
    </location>
</feature>
<evidence type="ECO:0000256" key="1">
    <source>
        <dbReference type="SAM" id="MobiDB-lite"/>
    </source>
</evidence>
<feature type="compositionally biased region" description="Pro residues" evidence="1">
    <location>
        <begin position="36"/>
        <end position="68"/>
    </location>
</feature>
<feature type="compositionally biased region" description="Low complexity" evidence="1">
    <location>
        <begin position="861"/>
        <end position="871"/>
    </location>
</feature>
<keyword evidence="3" id="KW-1185">Reference proteome</keyword>
<feature type="compositionally biased region" description="Pro residues" evidence="1">
    <location>
        <begin position="539"/>
        <end position="551"/>
    </location>
</feature>
<feature type="compositionally biased region" description="Pro residues" evidence="1">
    <location>
        <begin position="267"/>
        <end position="299"/>
    </location>
</feature>
<feature type="compositionally biased region" description="Basic and acidic residues" evidence="1">
    <location>
        <begin position="142"/>
        <end position="155"/>
    </location>
</feature>
<feature type="region of interest" description="Disordered" evidence="1">
    <location>
        <begin position="21"/>
        <end position="632"/>
    </location>
</feature>
<feature type="compositionally biased region" description="Acidic residues" evidence="1">
    <location>
        <begin position="565"/>
        <end position="575"/>
    </location>
</feature>
<feature type="compositionally biased region" description="Polar residues" evidence="1">
    <location>
        <begin position="390"/>
        <end position="401"/>
    </location>
</feature>
<proteinExistence type="predicted"/>
<dbReference type="AlphaFoldDB" id="A0AA35XK84"/>
<feature type="compositionally biased region" description="Pro residues" evidence="1">
    <location>
        <begin position="402"/>
        <end position="420"/>
    </location>
</feature>
<protein>
    <submittedName>
        <fullName evidence="2">Filamentous hemagglutinin</fullName>
    </submittedName>
</protein>
<feature type="compositionally biased region" description="Acidic residues" evidence="1">
    <location>
        <begin position="825"/>
        <end position="845"/>
    </location>
</feature>
<feature type="compositionally biased region" description="Acidic residues" evidence="1">
    <location>
        <begin position="582"/>
        <end position="592"/>
    </location>
</feature>
<gene>
    <name evidence="2" type="ORF">GBAR_LOCUS30403</name>
</gene>
<evidence type="ECO:0000313" key="3">
    <source>
        <dbReference type="Proteomes" id="UP001174909"/>
    </source>
</evidence>
<feature type="compositionally biased region" description="Polar residues" evidence="1">
    <location>
        <begin position="72"/>
        <end position="86"/>
    </location>
</feature>
<reference evidence="2" key="1">
    <citation type="submission" date="2023-03" db="EMBL/GenBank/DDBJ databases">
        <authorList>
            <person name="Steffen K."/>
            <person name="Cardenas P."/>
        </authorList>
    </citation>
    <scope>NUCLEOTIDE SEQUENCE</scope>
</reference>
<evidence type="ECO:0000313" key="2">
    <source>
        <dbReference type="EMBL" id="CAI8055751.1"/>
    </source>
</evidence>
<dbReference type="EMBL" id="CASHTH010004300">
    <property type="protein sequence ID" value="CAI8055751.1"/>
    <property type="molecule type" value="Genomic_DNA"/>
</dbReference>
<name>A0AA35XK84_GEOBA</name>
<feature type="region of interest" description="Disordered" evidence="1">
    <location>
        <begin position="660"/>
        <end position="729"/>
    </location>
</feature>
<feature type="compositionally biased region" description="Basic and acidic residues" evidence="1">
    <location>
        <begin position="191"/>
        <end position="204"/>
    </location>
</feature>
<feature type="compositionally biased region" description="Basic and acidic residues" evidence="1">
    <location>
        <begin position="698"/>
        <end position="729"/>
    </location>
</feature>
<feature type="compositionally biased region" description="Pro residues" evidence="1">
    <location>
        <begin position="602"/>
        <end position="628"/>
    </location>
</feature>
<accession>A0AA35XK84</accession>
<sequence length="895" mass="95912">MAEPDQELYEELELADDAVEDIYEDLPDSAFNDAPISPPPLPSTPIPSFPSPAHKAPPLPPSNVPPIPTRAMATSLTRNQPSNNLQKPIKQTKATTMKPGKPGKPPPAVKAKAGGGGGGIDISEIMKRARQRTGSTSAIMDLETKIGEKKDDDNAHVAPWANQLRKPKVPPPPKEARKEGGEGSTPPWVKRKVENEEPATESRARAPPTAPSKPPVANGSGPDGRSSPTGDDNKPPWLKQRERQQQLAKTAPGSGIAEKPHIVPKPAAKPPPMAPKPATKPPQLAPGPKPPSDQPPPTSPRKTRPVPTPKTNDSAESEKQASGASPPTQSAGVLAKAKMFAEAGSKPAIAPKTGTRPPPVKPHGVGAENSPVVAPRVEKKSPTPPPIPTRESSMSQSTQPRSPSPIPEDTPPFSRPPPSVPETNAAPIPAFCPPPISTRPPPPPTTPPPPSSQPPIIPPPPPLSEPPGPPSLPDRNPPKAPPPFLPSSRPPPSLPATRAQPTPPTGSVMKFRRRPLKSVDRSKPPPLPPPNSKPVKFPIQPPLSSVPPPAPSGGVSAGSWAETSGDGDEPEDIYEDTAAGAPEEDGPDELYDDIGNIQASKPPMPPLPSSPPLLPSVPPPTFRPPPPMVVETPEINYEMDPNLQQNGVVHEDVTQELYEDLNPIDGHLNSPGAPSVTTLPLPLSSSQNSLTPSTSPTLDRKQKLSREQKKQQKEEERKKKELKKKEEAKAKNRLKSLKTFKEFKLPNDVQSLFAVEVQEDHPKTKDHMAVSKGEQVYVLLISHPKLPNDRYFIEKDDGTMGFVMKSICVRMVYLAQQSEPPPVPDVDEYLDQDIYEELPADDDDSLNGIAPPALPPPNPNFLPTRFPAPSQAAPPPPPDEPQDNYEYLPEQEGSY</sequence>
<feature type="compositionally biased region" description="Polar residues" evidence="1">
    <location>
        <begin position="320"/>
        <end position="331"/>
    </location>
</feature>
<feature type="compositionally biased region" description="Low complexity" evidence="1">
    <location>
        <begin position="674"/>
        <end position="697"/>
    </location>
</feature>
<comment type="caution">
    <text evidence="2">The sequence shown here is derived from an EMBL/GenBank/DDBJ whole genome shotgun (WGS) entry which is preliminary data.</text>
</comment>
<feature type="compositionally biased region" description="Pro residues" evidence="1">
    <location>
        <begin position="478"/>
        <end position="494"/>
    </location>
</feature>
<feature type="compositionally biased region" description="Basic and acidic residues" evidence="1">
    <location>
        <begin position="231"/>
        <end position="244"/>
    </location>
</feature>
<organism evidence="2 3">
    <name type="scientific">Geodia barretti</name>
    <name type="common">Barrett's horny sponge</name>
    <dbReference type="NCBI Taxonomy" id="519541"/>
    <lineage>
        <taxon>Eukaryota</taxon>
        <taxon>Metazoa</taxon>
        <taxon>Porifera</taxon>
        <taxon>Demospongiae</taxon>
        <taxon>Heteroscleromorpha</taxon>
        <taxon>Tetractinellida</taxon>
        <taxon>Astrophorina</taxon>
        <taxon>Geodiidae</taxon>
        <taxon>Geodia</taxon>
    </lineage>
</organism>